<organism evidence="1 2">
    <name type="scientific">Rotaria sordida</name>
    <dbReference type="NCBI Taxonomy" id="392033"/>
    <lineage>
        <taxon>Eukaryota</taxon>
        <taxon>Metazoa</taxon>
        <taxon>Spiralia</taxon>
        <taxon>Gnathifera</taxon>
        <taxon>Rotifera</taxon>
        <taxon>Eurotatoria</taxon>
        <taxon>Bdelloidea</taxon>
        <taxon>Philodinida</taxon>
        <taxon>Philodinidae</taxon>
        <taxon>Rotaria</taxon>
    </lineage>
</organism>
<proteinExistence type="predicted"/>
<evidence type="ECO:0000313" key="1">
    <source>
        <dbReference type="EMBL" id="CAF4195397.1"/>
    </source>
</evidence>
<comment type="caution">
    <text evidence="1">The sequence shown here is derived from an EMBL/GenBank/DDBJ whole genome shotgun (WGS) entry which is preliminary data.</text>
</comment>
<dbReference type="EMBL" id="CAJOBE010015958">
    <property type="protein sequence ID" value="CAF4195397.1"/>
    <property type="molecule type" value="Genomic_DNA"/>
</dbReference>
<dbReference type="SUPFAM" id="SSF50249">
    <property type="entry name" value="Nucleic acid-binding proteins"/>
    <property type="match status" value="1"/>
</dbReference>
<reference evidence="1" key="1">
    <citation type="submission" date="2021-02" db="EMBL/GenBank/DDBJ databases">
        <authorList>
            <person name="Nowell W R."/>
        </authorList>
    </citation>
    <scope>NUCLEOTIDE SEQUENCE</scope>
</reference>
<accession>A0A820B945</accession>
<feature type="non-terminal residue" evidence="1">
    <location>
        <position position="1"/>
    </location>
</feature>
<dbReference type="Proteomes" id="UP000663874">
    <property type="component" value="Unassembled WGS sequence"/>
</dbReference>
<dbReference type="Gene3D" id="2.40.50.140">
    <property type="entry name" value="Nucleic acid-binding proteins"/>
    <property type="match status" value="1"/>
</dbReference>
<dbReference type="InterPro" id="IPR012340">
    <property type="entry name" value="NA-bd_OB-fold"/>
</dbReference>
<gene>
    <name evidence="1" type="ORF">FNK824_LOCUS35976</name>
</gene>
<protein>
    <submittedName>
        <fullName evidence="1">Uncharacterized protein</fullName>
    </submittedName>
</protein>
<dbReference type="AlphaFoldDB" id="A0A820B945"/>
<sequence length="216" mass="24184">TFLACRTSEVKAKNVTFERRKSIDEKKVNLGAVSDTGSSSNEDTITISGRIIKLKESISIKKFDNSLQKKVEKKYRTGVLANSTGAVIIMLWENMANEIKENDYVILRNMRRSMDGNSYTYFSTTFRTECINTTNECDDYDEESALNLLDIEITLFKTILCTVDSVLIDILTICPRCKTRSTCNENLAVCSNVTCGATFKTKSSSIRADLIVTETG</sequence>
<name>A0A820B945_9BILA</name>
<evidence type="ECO:0000313" key="2">
    <source>
        <dbReference type="Proteomes" id="UP000663874"/>
    </source>
</evidence>